<keyword evidence="1" id="KW-0378">Hydrolase</keyword>
<dbReference type="CDD" id="cd05829">
    <property type="entry name" value="Sortase_F"/>
    <property type="match status" value="1"/>
</dbReference>
<keyword evidence="3" id="KW-1133">Transmembrane helix</keyword>
<feature type="compositionally biased region" description="Low complexity" evidence="2">
    <location>
        <begin position="40"/>
        <end position="58"/>
    </location>
</feature>
<reference evidence="4 5" key="1">
    <citation type="submission" date="2020-07" db="EMBL/GenBank/DDBJ databases">
        <title>Sequencing the genomes of 1000 actinobacteria strains.</title>
        <authorList>
            <person name="Klenk H.-P."/>
        </authorList>
    </citation>
    <scope>NUCLEOTIDE SEQUENCE [LARGE SCALE GENOMIC DNA]</scope>
    <source>
        <strain evidence="4 5">DSM 21350</strain>
    </source>
</reference>
<feature type="region of interest" description="Disordered" evidence="2">
    <location>
        <begin position="34"/>
        <end position="58"/>
    </location>
</feature>
<dbReference type="RefSeq" id="WP_343052069.1">
    <property type="nucleotide sequence ID" value="NZ_JACCBG010000001.1"/>
</dbReference>
<dbReference type="Gene3D" id="2.40.260.10">
    <property type="entry name" value="Sortase"/>
    <property type="match status" value="1"/>
</dbReference>
<accession>A0A7Y9JAK2</accession>
<evidence type="ECO:0000313" key="5">
    <source>
        <dbReference type="Proteomes" id="UP000535511"/>
    </source>
</evidence>
<feature type="transmembrane region" description="Helical" evidence="3">
    <location>
        <begin position="9"/>
        <end position="28"/>
    </location>
</feature>
<comment type="caution">
    <text evidence="4">The sequence shown here is derived from an EMBL/GenBank/DDBJ whole genome shotgun (WGS) entry which is preliminary data.</text>
</comment>
<evidence type="ECO:0000313" key="4">
    <source>
        <dbReference type="EMBL" id="NYD41782.1"/>
    </source>
</evidence>
<evidence type="ECO:0000256" key="3">
    <source>
        <dbReference type="SAM" id="Phobius"/>
    </source>
</evidence>
<dbReference type="Proteomes" id="UP000535511">
    <property type="component" value="Unassembled WGS sequence"/>
</dbReference>
<dbReference type="InterPro" id="IPR023365">
    <property type="entry name" value="Sortase_dom-sf"/>
</dbReference>
<sequence length="214" mass="22057">MTGRGRRTAALAAAGSVLMICGLVAWFLQAPGSGTTAQRPGSAESSASTGATGAATSGAAPEAAPAAWVPGAPRRVVIPALHVDAPVLPIKAPGGILVPPSDPQELGWWAGGARPGAARGTALVTGHTVHTGGGALDDLETLRRGDRVLVRTDRGRIHYVVKRVAVYSKGAVAKHARRLFSQRVRGRLVLVTCEDWNGERYLSNVVVVATPVAE</sequence>
<dbReference type="AlphaFoldDB" id="A0A7Y9JAK2"/>
<evidence type="ECO:0000256" key="2">
    <source>
        <dbReference type="SAM" id="MobiDB-lite"/>
    </source>
</evidence>
<keyword evidence="3" id="KW-0812">Transmembrane</keyword>
<keyword evidence="5" id="KW-1185">Reference proteome</keyword>
<name>A0A7Y9JAK2_9ACTN</name>
<dbReference type="Pfam" id="PF04203">
    <property type="entry name" value="Sortase"/>
    <property type="match status" value="1"/>
</dbReference>
<keyword evidence="3" id="KW-0472">Membrane</keyword>
<protein>
    <recommendedName>
        <fullName evidence="6">Class F sortase</fullName>
    </recommendedName>
</protein>
<dbReference type="EMBL" id="JACCBG010000001">
    <property type="protein sequence ID" value="NYD41782.1"/>
    <property type="molecule type" value="Genomic_DNA"/>
</dbReference>
<dbReference type="SUPFAM" id="SSF63817">
    <property type="entry name" value="Sortase"/>
    <property type="match status" value="1"/>
</dbReference>
<dbReference type="InterPro" id="IPR005754">
    <property type="entry name" value="Sortase"/>
</dbReference>
<dbReference type="GO" id="GO:0016787">
    <property type="term" value="F:hydrolase activity"/>
    <property type="evidence" value="ECO:0007669"/>
    <property type="project" value="UniProtKB-KW"/>
</dbReference>
<evidence type="ECO:0000256" key="1">
    <source>
        <dbReference type="ARBA" id="ARBA00022801"/>
    </source>
</evidence>
<evidence type="ECO:0008006" key="6">
    <source>
        <dbReference type="Google" id="ProtNLM"/>
    </source>
</evidence>
<dbReference type="InterPro" id="IPR042001">
    <property type="entry name" value="Sortase_F"/>
</dbReference>
<organism evidence="4 5">
    <name type="scientific">Nocardioides panaciterrulae</name>
    <dbReference type="NCBI Taxonomy" id="661492"/>
    <lineage>
        <taxon>Bacteria</taxon>
        <taxon>Bacillati</taxon>
        <taxon>Actinomycetota</taxon>
        <taxon>Actinomycetes</taxon>
        <taxon>Propionibacteriales</taxon>
        <taxon>Nocardioidaceae</taxon>
        <taxon>Nocardioides</taxon>
    </lineage>
</organism>
<proteinExistence type="predicted"/>
<gene>
    <name evidence="4" type="ORF">BJZ21_001865</name>
</gene>